<dbReference type="GO" id="GO:0003677">
    <property type="term" value="F:DNA binding"/>
    <property type="evidence" value="ECO:0007669"/>
    <property type="project" value="InterPro"/>
</dbReference>
<evidence type="ECO:0000313" key="1">
    <source>
        <dbReference type="EMBL" id="CAG9703951.1"/>
    </source>
</evidence>
<reference evidence="1" key="1">
    <citation type="submission" date="2021-10" db="EMBL/GenBank/DDBJ databases">
        <authorList>
            <person name="Mesa V."/>
        </authorList>
    </citation>
    <scope>NUCLEOTIDE SEQUENCE</scope>
    <source>
        <strain evidence="1">CC3_PB</strain>
    </source>
</reference>
<dbReference type="RefSeq" id="WP_210888114.1">
    <property type="nucleotide sequence ID" value="NZ_CAKJVE010000004.1"/>
</dbReference>
<comment type="caution">
    <text evidence="1">The sequence shown here is derived from an EMBL/GenBank/DDBJ whole genome shotgun (WGS) entry which is preliminary data.</text>
</comment>
<proteinExistence type="predicted"/>
<accession>A0AA86JUB0</accession>
<dbReference type="PROSITE" id="PS50943">
    <property type="entry name" value="HTH_CROC1"/>
    <property type="match status" value="1"/>
</dbReference>
<organism evidence="1 2">
    <name type="scientific">Clostridium neonatale</name>
    <dbReference type="NCBI Taxonomy" id="137838"/>
    <lineage>
        <taxon>Bacteria</taxon>
        <taxon>Bacillati</taxon>
        <taxon>Bacillota</taxon>
        <taxon>Clostridia</taxon>
        <taxon>Eubacteriales</taxon>
        <taxon>Clostridiaceae</taxon>
        <taxon>Clostridium</taxon>
    </lineage>
</organism>
<name>A0AA86JUB0_9CLOT</name>
<dbReference type="AlphaFoldDB" id="A0AA86JUB0"/>
<dbReference type="Gene3D" id="1.10.260.40">
    <property type="entry name" value="lambda repressor-like DNA-binding domains"/>
    <property type="match status" value="1"/>
</dbReference>
<protein>
    <submittedName>
        <fullName evidence="1">Uncharacterized protein</fullName>
    </submittedName>
</protein>
<dbReference type="Pfam" id="PF01381">
    <property type="entry name" value="HTH_3"/>
    <property type="match status" value="1"/>
</dbReference>
<dbReference type="SMART" id="SM00530">
    <property type="entry name" value="HTH_XRE"/>
    <property type="match status" value="1"/>
</dbReference>
<sequence length="67" mass="7970">MNSTATYLKVLRLKKSLTQKDIAKILRIETNSYTKKENGINPFTVNELKILRKYFNIPDKEFIKNFF</sequence>
<dbReference type="CDD" id="cd00093">
    <property type="entry name" value="HTH_XRE"/>
    <property type="match status" value="1"/>
</dbReference>
<dbReference type="EMBL" id="CAKJVE010000004">
    <property type="protein sequence ID" value="CAG9703951.1"/>
    <property type="molecule type" value="Genomic_DNA"/>
</dbReference>
<dbReference type="SUPFAM" id="SSF47413">
    <property type="entry name" value="lambda repressor-like DNA-binding domains"/>
    <property type="match status" value="1"/>
</dbReference>
<gene>
    <name evidence="1" type="ORF">CNEO_40874</name>
</gene>
<dbReference type="InterPro" id="IPR010982">
    <property type="entry name" value="Lambda_DNA-bd_dom_sf"/>
</dbReference>
<dbReference type="InterPro" id="IPR001387">
    <property type="entry name" value="Cro/C1-type_HTH"/>
</dbReference>
<evidence type="ECO:0000313" key="2">
    <source>
        <dbReference type="Proteomes" id="UP000789738"/>
    </source>
</evidence>
<dbReference type="Proteomes" id="UP000789738">
    <property type="component" value="Unassembled WGS sequence"/>
</dbReference>